<comment type="similarity">
    <text evidence="1 3">Belongs to the UDP-glycosyltransferase family.</text>
</comment>
<dbReference type="PROSITE" id="PS00375">
    <property type="entry name" value="UDPGT"/>
    <property type="match status" value="1"/>
</dbReference>
<evidence type="ECO:0000256" key="3">
    <source>
        <dbReference type="RuleBase" id="RU362057"/>
    </source>
</evidence>
<protein>
    <recommendedName>
        <fullName evidence="3">Glycosyltransferase</fullName>
        <ecNumber evidence="3">2.4.1.-</ecNumber>
    </recommendedName>
</protein>
<dbReference type="InterPro" id="IPR058980">
    <property type="entry name" value="Glyco_transf_N"/>
</dbReference>
<evidence type="ECO:0000256" key="2">
    <source>
        <dbReference type="ARBA" id="ARBA00022679"/>
    </source>
</evidence>
<proteinExistence type="inferred from homology"/>
<dbReference type="Pfam" id="PF26168">
    <property type="entry name" value="Glyco_transf_N"/>
    <property type="match status" value="1"/>
</dbReference>
<dbReference type="PANTHER" id="PTHR48044:SF22">
    <property type="entry name" value="GLYCOSYLTRANSFERASE"/>
    <property type="match status" value="1"/>
</dbReference>
<dbReference type="FunFam" id="3.40.50.2000:FF:000060">
    <property type="entry name" value="Glycosyltransferase"/>
    <property type="match status" value="1"/>
</dbReference>
<dbReference type="PANTHER" id="PTHR48044">
    <property type="entry name" value="GLYCOSYLTRANSFERASE"/>
    <property type="match status" value="1"/>
</dbReference>
<organism evidence="5">
    <name type="scientific">Araucaria cunninghamii</name>
    <name type="common">Hoop pine</name>
    <name type="synonym">Moreton Bay pine</name>
    <dbReference type="NCBI Taxonomy" id="56994"/>
    <lineage>
        <taxon>Eukaryota</taxon>
        <taxon>Viridiplantae</taxon>
        <taxon>Streptophyta</taxon>
        <taxon>Embryophyta</taxon>
        <taxon>Tracheophyta</taxon>
        <taxon>Spermatophyta</taxon>
        <taxon>Pinopsida</taxon>
        <taxon>Pinidae</taxon>
        <taxon>Conifers II</taxon>
        <taxon>Araucariales</taxon>
        <taxon>Araucariaceae</taxon>
        <taxon>Araucaria</taxon>
    </lineage>
</organism>
<evidence type="ECO:0000259" key="4">
    <source>
        <dbReference type="Pfam" id="PF26168"/>
    </source>
</evidence>
<keyword evidence="2 3" id="KW-0808">Transferase</keyword>
<keyword evidence="3" id="KW-0328">Glycosyltransferase</keyword>
<reference evidence="5" key="1">
    <citation type="submission" date="2015-03" db="EMBL/GenBank/DDBJ databases">
        <title>A transcriptome of Araucaria cunninghamii, an australian fine timber species.</title>
        <authorList>
            <person name="Jing Yi C.J.Y."/>
            <person name="Yin San L.Y.S."/>
            <person name="Abdul Karim S.S."/>
            <person name="Wan Azmi N.N."/>
            <person name="Hercus R.R."/>
            <person name="Croft L.L."/>
        </authorList>
    </citation>
    <scope>NUCLEOTIDE SEQUENCE</scope>
    <source>
        <strain evidence="5">MI0301</strain>
        <tissue evidence="5">Leaf</tissue>
    </source>
</reference>
<dbReference type="CDD" id="cd03784">
    <property type="entry name" value="GT1_Gtf-like"/>
    <property type="match status" value="1"/>
</dbReference>
<evidence type="ECO:0000313" key="5">
    <source>
        <dbReference type="EMBL" id="JAG96853.1"/>
    </source>
</evidence>
<dbReference type="EC" id="2.4.1.-" evidence="3"/>
<feature type="domain" description="Glycosyltransferase N-terminal" evidence="4">
    <location>
        <begin position="15"/>
        <end position="244"/>
    </location>
</feature>
<dbReference type="EMBL" id="GCKF01035836">
    <property type="protein sequence ID" value="JAG96853.1"/>
    <property type="molecule type" value="Transcribed_RNA"/>
</dbReference>
<evidence type="ECO:0000256" key="1">
    <source>
        <dbReference type="ARBA" id="ARBA00009995"/>
    </source>
</evidence>
<name>A0A0D6R3J3_ARACU</name>
<dbReference type="InterPro" id="IPR035595">
    <property type="entry name" value="UDP_glycos_trans_CS"/>
</dbReference>
<accession>A0A0D6R3J3</accession>
<dbReference type="Gene3D" id="3.40.50.2000">
    <property type="entry name" value="Glycogen Phosphorylase B"/>
    <property type="match status" value="2"/>
</dbReference>
<dbReference type="InterPro" id="IPR002213">
    <property type="entry name" value="UDP_glucos_trans"/>
</dbReference>
<sequence length="461" mass="51551">MESTHHCHGTTPKTLVIAVPLPAQGHLNQLLHLSRILALRGLGVLYVAPSTHIQQVRHRVQGWDPHNFDIRFKEFPMPDFVSGESNPESSHKFPTHFMPLFEAFEEHLPPHLDQVMSTLCSSKDKRVVVVHDESVGFVQTVAAKYEIPAYVFRATGAYTYLSFSQQQDGTGSGTVDSSPVNVSLTRCFPERWFKFAARQTSFLGPAKGNILNSFYALESEFINRARERLVFGGKPVWMVGPLLPQAFFDNGQGLQLSTDSEYLTWLDRQAPASVLYVSFGSVSSLSASEVRELAAGLERSGQPFLWVLRISDSAHFSTETRSEWIRKCLPEGYERRIEGRGVIVRDWAPQLQVLSHKSTGGFLTHCGWNSTLESITAGVPMVAWPLHSDQFANSMLIARKLKVGVEVKEWRNAEEHELVSAEEVEKAVKLLMVDEEGTQMRKRAQGLRSEAWKAVAEGGSS</sequence>
<dbReference type="SUPFAM" id="SSF53756">
    <property type="entry name" value="UDP-Glycosyltransferase/glycogen phosphorylase"/>
    <property type="match status" value="1"/>
</dbReference>
<dbReference type="GO" id="GO:1901137">
    <property type="term" value="P:carbohydrate derivative biosynthetic process"/>
    <property type="evidence" value="ECO:0007669"/>
    <property type="project" value="UniProtKB-ARBA"/>
</dbReference>
<dbReference type="AlphaFoldDB" id="A0A0D6R3J3"/>
<dbReference type="GO" id="GO:0008194">
    <property type="term" value="F:UDP-glycosyltransferase activity"/>
    <property type="evidence" value="ECO:0007669"/>
    <property type="project" value="InterPro"/>
</dbReference>